<dbReference type="GO" id="GO:0005975">
    <property type="term" value="P:carbohydrate metabolic process"/>
    <property type="evidence" value="ECO:0007669"/>
    <property type="project" value="InterPro"/>
</dbReference>
<evidence type="ECO:0000313" key="1">
    <source>
        <dbReference type="EMBL" id="TWX60232.1"/>
    </source>
</evidence>
<evidence type="ECO:0000313" key="3">
    <source>
        <dbReference type="Proteomes" id="UP000321525"/>
    </source>
</evidence>
<dbReference type="Gene3D" id="3.20.20.370">
    <property type="entry name" value="Glycoside hydrolase/deacetylase"/>
    <property type="match status" value="1"/>
</dbReference>
<organism evidence="2 4">
    <name type="scientific">Colwellia hornerae</name>
    <dbReference type="NCBI Taxonomy" id="89402"/>
    <lineage>
        <taxon>Bacteria</taxon>
        <taxon>Pseudomonadati</taxon>
        <taxon>Pseudomonadota</taxon>
        <taxon>Gammaproteobacteria</taxon>
        <taxon>Alteromonadales</taxon>
        <taxon>Colwelliaceae</taxon>
        <taxon>Colwellia</taxon>
    </lineage>
</organism>
<reference evidence="2 4" key="1">
    <citation type="submission" date="2019-07" db="EMBL/GenBank/DDBJ databases">
        <title>Genomes of sea-ice associated Colwellia species.</title>
        <authorList>
            <person name="Bowman J.P."/>
        </authorList>
    </citation>
    <scope>NUCLEOTIDE SEQUENCE [LARGE SCALE GENOMIC DNA]</scope>
    <source>
        <strain evidence="1 3">ACAM 607</strain>
        <strain evidence="2 4">IC036</strain>
    </source>
</reference>
<dbReference type="Proteomes" id="UP000321525">
    <property type="component" value="Unassembled WGS sequence"/>
</dbReference>
<dbReference type="NCBIfam" id="NF003816">
    <property type="entry name" value="PRK05406.1-5"/>
    <property type="match status" value="1"/>
</dbReference>
<name>A0A5C6QJ81_9GAMM</name>
<keyword evidence="3" id="KW-1185">Reference proteome</keyword>
<dbReference type="Proteomes" id="UP000321917">
    <property type="component" value="Unassembled WGS sequence"/>
</dbReference>
<dbReference type="EMBL" id="VOLQ01000009">
    <property type="protein sequence ID" value="TWX68975.1"/>
    <property type="molecule type" value="Genomic_DNA"/>
</dbReference>
<accession>A0A5C6QJ81</accession>
<keyword evidence="2" id="KW-0378">Hydrolase</keyword>
<sequence>MKLNCDLGESFGSWNMGSDAKVMPHIDQANIACGFHAGDPLVMQKTLQLAKQHNVSVGAHPSYPDLVGFGRRSMKCTREEIIALVLYQIAAIDGVAQSLDIELSYVKPHGALYNDMMTNIEVREAIFSAIAQYHKPLKLMIQASSNIKEHRAQAEKFNIEILTEAFADRCYNDDGSLLSRNITGAVHNREKMFAQVKLLKEQSSVITINGKHLPLEVDSLCVHGDNLEGVKAIATIRELIR</sequence>
<proteinExistence type="predicted"/>
<dbReference type="CDD" id="cd10787">
    <property type="entry name" value="LamB_YcsF_like"/>
    <property type="match status" value="1"/>
</dbReference>
<dbReference type="Pfam" id="PF03746">
    <property type="entry name" value="LamB_YcsF"/>
    <property type="match status" value="1"/>
</dbReference>
<evidence type="ECO:0000313" key="2">
    <source>
        <dbReference type="EMBL" id="TWX68975.1"/>
    </source>
</evidence>
<evidence type="ECO:0000313" key="4">
    <source>
        <dbReference type="Proteomes" id="UP000321917"/>
    </source>
</evidence>
<dbReference type="InterPro" id="IPR011330">
    <property type="entry name" value="Glyco_hydro/deAcase_b/a-brl"/>
</dbReference>
<dbReference type="GO" id="GO:0017168">
    <property type="term" value="F:5-oxoprolinase (ATP-hydrolyzing) activity"/>
    <property type="evidence" value="ECO:0007669"/>
    <property type="project" value="UniProtKB-EC"/>
</dbReference>
<protein>
    <submittedName>
        <fullName evidence="2">5-oxoprolinase subunit PxpA</fullName>
        <ecNumber evidence="2">3.5.2.9</ecNumber>
    </submittedName>
</protein>
<dbReference type="PANTHER" id="PTHR30292">
    <property type="entry name" value="UNCHARACTERIZED PROTEIN YBGL-RELATED"/>
    <property type="match status" value="1"/>
</dbReference>
<dbReference type="EC" id="3.5.2.9" evidence="2"/>
<dbReference type="EMBL" id="VOLR01000010">
    <property type="protein sequence ID" value="TWX60232.1"/>
    <property type="molecule type" value="Genomic_DNA"/>
</dbReference>
<dbReference type="AlphaFoldDB" id="A0A5C6QJ81"/>
<gene>
    <name evidence="2" type="primary">pxpA</name>
    <name evidence="1" type="ORF">ESZ26_08980</name>
    <name evidence="2" type="ORF">ESZ27_06450</name>
</gene>
<dbReference type="PANTHER" id="PTHR30292:SF0">
    <property type="entry name" value="5-OXOPROLINASE SUBUNIT A"/>
    <property type="match status" value="1"/>
</dbReference>
<dbReference type="SUPFAM" id="SSF88713">
    <property type="entry name" value="Glycoside hydrolase/deacetylase"/>
    <property type="match status" value="1"/>
</dbReference>
<dbReference type="NCBIfam" id="NF003814">
    <property type="entry name" value="PRK05406.1-3"/>
    <property type="match status" value="1"/>
</dbReference>
<dbReference type="RefSeq" id="WP_146799408.1">
    <property type="nucleotide sequence ID" value="NZ_VOLP01000011.1"/>
</dbReference>
<dbReference type="InterPro" id="IPR005501">
    <property type="entry name" value="LamB/YcsF/PxpA-like"/>
</dbReference>
<dbReference type="OrthoDB" id="9773478at2"/>
<comment type="caution">
    <text evidence="2">The sequence shown here is derived from an EMBL/GenBank/DDBJ whole genome shotgun (WGS) entry which is preliminary data.</text>
</comment>